<protein>
    <submittedName>
        <fullName evidence="1">Uncharacterized protein</fullName>
    </submittedName>
</protein>
<reference evidence="1 2" key="1">
    <citation type="journal article" date="2022" name="Hortic Res">
        <title>A haplotype resolved chromosomal level avocado genome allows analysis of novel avocado genes.</title>
        <authorList>
            <person name="Nath O."/>
            <person name="Fletcher S.J."/>
            <person name="Hayward A."/>
            <person name="Shaw L.M."/>
            <person name="Masouleh A.K."/>
            <person name="Furtado A."/>
            <person name="Henry R.J."/>
            <person name="Mitter N."/>
        </authorList>
    </citation>
    <scope>NUCLEOTIDE SEQUENCE [LARGE SCALE GENOMIC DNA]</scope>
    <source>
        <strain evidence="2">cv. Hass</strain>
    </source>
</reference>
<accession>A0ACC2K8A1</accession>
<evidence type="ECO:0000313" key="2">
    <source>
        <dbReference type="Proteomes" id="UP001234297"/>
    </source>
</evidence>
<comment type="caution">
    <text evidence="1">The sequence shown here is derived from an EMBL/GenBank/DDBJ whole genome shotgun (WGS) entry which is preliminary data.</text>
</comment>
<gene>
    <name evidence="1" type="ORF">MRB53_013375</name>
</gene>
<evidence type="ECO:0000313" key="1">
    <source>
        <dbReference type="EMBL" id="KAJ8617189.1"/>
    </source>
</evidence>
<sequence length="151" mass="16924">MKKRELNRLELLPPPIVLHWISADHFLSFAISMDALFTFVQLLGREGMAEVYRCPHCRRSHRRTLPSSPSLPPSVTARPASSEKREATTAVVARNGRESRRSITVDHPRPSLHDRRRRCSVAVPPPPPHSPAARPSSPLKTKKATGLQSLF</sequence>
<organism evidence="1 2">
    <name type="scientific">Persea americana</name>
    <name type="common">Avocado</name>
    <dbReference type="NCBI Taxonomy" id="3435"/>
    <lineage>
        <taxon>Eukaryota</taxon>
        <taxon>Viridiplantae</taxon>
        <taxon>Streptophyta</taxon>
        <taxon>Embryophyta</taxon>
        <taxon>Tracheophyta</taxon>
        <taxon>Spermatophyta</taxon>
        <taxon>Magnoliopsida</taxon>
        <taxon>Magnoliidae</taxon>
        <taxon>Laurales</taxon>
        <taxon>Lauraceae</taxon>
        <taxon>Persea</taxon>
    </lineage>
</organism>
<dbReference type="Proteomes" id="UP001234297">
    <property type="component" value="Chromosome 4"/>
</dbReference>
<keyword evidence="2" id="KW-1185">Reference proteome</keyword>
<proteinExistence type="predicted"/>
<dbReference type="EMBL" id="CM056812">
    <property type="protein sequence ID" value="KAJ8617189.1"/>
    <property type="molecule type" value="Genomic_DNA"/>
</dbReference>
<name>A0ACC2K8A1_PERAE</name>